<dbReference type="Pfam" id="PF14538">
    <property type="entry name" value="Raptor_N"/>
    <property type="match status" value="1"/>
</dbReference>
<name>A0AAV7JCX8_9METZ</name>
<dbReference type="SUPFAM" id="SSF48371">
    <property type="entry name" value="ARM repeat"/>
    <property type="match status" value="1"/>
</dbReference>
<dbReference type="SUPFAM" id="SSF50978">
    <property type="entry name" value="WD40 repeat-like"/>
    <property type="match status" value="1"/>
</dbReference>
<dbReference type="Proteomes" id="UP001165289">
    <property type="component" value="Unassembled WGS sequence"/>
</dbReference>
<dbReference type="GO" id="GO:0030674">
    <property type="term" value="F:protein-macromolecule adaptor activity"/>
    <property type="evidence" value="ECO:0007669"/>
    <property type="project" value="TreeGrafter"/>
</dbReference>
<evidence type="ECO:0000256" key="2">
    <source>
        <dbReference type="ARBA" id="ARBA00022737"/>
    </source>
</evidence>
<dbReference type="PRINTS" id="PR01547">
    <property type="entry name" value="YEAST176DUF"/>
</dbReference>
<dbReference type="InterPro" id="IPR029347">
    <property type="entry name" value="Raptor_N"/>
</dbReference>
<dbReference type="GO" id="GO:0031931">
    <property type="term" value="C:TORC1 complex"/>
    <property type="evidence" value="ECO:0007669"/>
    <property type="project" value="InterPro"/>
</dbReference>
<dbReference type="PANTHER" id="PTHR12848:SF16">
    <property type="entry name" value="REGULATORY-ASSOCIATED PROTEIN OF MTOR"/>
    <property type="match status" value="1"/>
</dbReference>
<keyword evidence="4" id="KW-0472">Membrane</keyword>
<dbReference type="InterPro" id="IPR011989">
    <property type="entry name" value="ARM-like"/>
</dbReference>
<dbReference type="Gene3D" id="1.25.10.10">
    <property type="entry name" value="Leucine-rich Repeat Variant"/>
    <property type="match status" value="1"/>
</dbReference>
<organism evidence="6 7">
    <name type="scientific">Oopsacas minuta</name>
    <dbReference type="NCBI Taxonomy" id="111878"/>
    <lineage>
        <taxon>Eukaryota</taxon>
        <taxon>Metazoa</taxon>
        <taxon>Porifera</taxon>
        <taxon>Hexactinellida</taxon>
        <taxon>Hexasterophora</taxon>
        <taxon>Lyssacinosida</taxon>
        <taxon>Leucopsacidae</taxon>
        <taxon>Oopsacas</taxon>
    </lineage>
</organism>
<dbReference type="SMART" id="SM01302">
    <property type="entry name" value="Raptor_N"/>
    <property type="match status" value="1"/>
</dbReference>
<sequence>MALDLEKCEVKKIDEANEKDLSSCSVNFENCLFFLIIVCLFILICLQLFSQTYKIQLVTDSSIVLIIDNENSIATPIKVVPDEFNNELLEQDIQVYSLKSQKHSIEARVMNSSKDPNAMKVNLMIERANTIPIIDWLKNCPERMTQDQLNSCPSPTNESSSLSTHSPVLSPLPLFSEPRHKQDNIEDEPIKGKWRVKDRMKTFSVALILCLNPGVDPPDSIRPKNSARMECWIDPMTGAKAVEAIGQALQRQYERWQPRARIKVSIEPTTEEVKKLCVSLRNQAQDDRVLFHYNGHGVPKPTQNGEIWIFNKDYTQYIPLSIYDLIIWIGAPSVFVWDCALAGLVVKWYNTFAEQRQKDQAKYGVTQVPDYKANSIHLAACSEDELLPIHPLMPSDLFSATLTTPIKVSILSFSYQNRDLIPWADNITLERIDALPGKIADRRSLVGELNWVFTAITDTIAWTTLPRDLFLRLFRQDLLVASLFRNFLLADRLMRYYGCVPVSHPPLPPTYKHHLWLSWDNTLNSLLKEMDIYKDTPYPNPLHRSHSTEFFTEQIKCFSRCLNACSYSPDINSPPEQLPILLQVLLSKADRLSALNLLCTYMDEGPQAVHLVLSVGIFPYVLKLLHSSFVELKRLMIYIWAKILAVEPDCKVDLVREKSFEYFVNAVKDTSLEPEYRSMSCFVLSRICDDYPLGNEACFNIELGFVCLSQLEMCPNSQPFLLQWLCLCLSRFWQGSEQAISSAHRSSAHEILYPLMNNQSPEVRACAISALSALTSQSQVPSQKSDTISHDIMSLLINMGTRDASPIVRREMVTIMQAFINQFDQQFFNTIARTHVDHTRNSEPYSNEHILTSTLFDEWVAVIDTNKNIPLSESGPNHVDFNSNGDILMSCSSHSSHRRRSSMDVKVPSSLLRNPTLSSPNNIYLQIWDNLMLMREDSCESVSNLTKHLCAFVFPKVHTMVKNLCYDSEEEQDPQFTLSPEVSFMSVHSANDTPDQPPAPTVGLYPWSARYFTKPILRARPELDIDPFLKIYYSKRKNETLANHTDFCVYSPRQLQEAIDNTVAVSCDYVVENSVTMKFHPFECNLALATDKLVKIYNFSSPDHEETADPLLPSISFNAVSSINSRLSAIEYLNPIHYPLLLVLEDNGNIRIWKDIEVFPNSTNPEDQSIPSIVSGWRAIPSLAYRTNCKLTSLKYHETAGLLFVAANEPLIHIWDLHSEMLRQTISLPFKDNVSSLALHPTNNDLFLAGDCEGYVLLFDMRERRNLSTWSMRVHSHSILSINMMSKSQDRFCTFSVEDEIQISDIRTHDFIKRFSTGLKTLDSVAKYPSTDLTAVSGSGSSDVLLFSDYSSPLQMCNLKNKTPSGKVLRNRINLLFHPLKLWLTASFEQETKIYSLMDGFTLHKAHVLH</sequence>
<comment type="caution">
    <text evidence="6">The sequence shown here is derived from an EMBL/GenBank/DDBJ whole genome shotgun (WGS) entry which is preliminary data.</text>
</comment>
<accession>A0AAV7JCX8</accession>
<evidence type="ECO:0000259" key="5">
    <source>
        <dbReference type="SMART" id="SM01302"/>
    </source>
</evidence>
<feature type="compositionally biased region" description="Polar residues" evidence="3">
    <location>
        <begin position="146"/>
        <end position="158"/>
    </location>
</feature>
<feature type="domain" description="Raptor N-terminal CASPase-like" evidence="5">
    <location>
        <begin position="199"/>
        <end position="350"/>
    </location>
</feature>
<keyword evidence="4" id="KW-0812">Transmembrane</keyword>
<dbReference type="InterPro" id="IPR004083">
    <property type="entry name" value="Raptor"/>
</dbReference>
<dbReference type="GO" id="GO:0005737">
    <property type="term" value="C:cytoplasm"/>
    <property type="evidence" value="ECO:0007669"/>
    <property type="project" value="TreeGrafter"/>
</dbReference>
<keyword evidence="1" id="KW-0853">WD repeat</keyword>
<dbReference type="GO" id="GO:0010506">
    <property type="term" value="P:regulation of autophagy"/>
    <property type="evidence" value="ECO:0007669"/>
    <property type="project" value="TreeGrafter"/>
</dbReference>
<dbReference type="InterPro" id="IPR016024">
    <property type="entry name" value="ARM-type_fold"/>
</dbReference>
<dbReference type="GO" id="GO:0031929">
    <property type="term" value="P:TOR signaling"/>
    <property type="evidence" value="ECO:0007669"/>
    <property type="project" value="InterPro"/>
</dbReference>
<proteinExistence type="predicted"/>
<feature type="compositionally biased region" description="Low complexity" evidence="3">
    <location>
        <begin position="159"/>
        <end position="174"/>
    </location>
</feature>
<feature type="region of interest" description="Disordered" evidence="3">
    <location>
        <begin position="146"/>
        <end position="185"/>
    </location>
</feature>
<keyword evidence="2" id="KW-0677">Repeat</keyword>
<reference evidence="6 7" key="1">
    <citation type="journal article" date="2023" name="BMC Biol.">
        <title>The compact genome of the sponge Oopsacas minuta (Hexactinellida) is lacking key metazoan core genes.</title>
        <authorList>
            <person name="Santini S."/>
            <person name="Schenkelaars Q."/>
            <person name="Jourda C."/>
            <person name="Duchesne M."/>
            <person name="Belahbib H."/>
            <person name="Rocher C."/>
            <person name="Selva M."/>
            <person name="Riesgo A."/>
            <person name="Vervoort M."/>
            <person name="Leys S.P."/>
            <person name="Kodjabachian L."/>
            <person name="Le Bivic A."/>
            <person name="Borchiellini C."/>
            <person name="Claverie J.M."/>
            <person name="Renard E."/>
        </authorList>
    </citation>
    <scope>NUCLEOTIDE SEQUENCE [LARGE SCALE GENOMIC DNA]</scope>
    <source>
        <strain evidence="6">SPO-2</strain>
    </source>
</reference>
<gene>
    <name evidence="6" type="ORF">LOD99_12657</name>
</gene>
<dbReference type="EMBL" id="JAKMXF010000354">
    <property type="protein sequence ID" value="KAI6646536.1"/>
    <property type="molecule type" value="Genomic_DNA"/>
</dbReference>
<dbReference type="GO" id="GO:0030307">
    <property type="term" value="P:positive regulation of cell growth"/>
    <property type="evidence" value="ECO:0007669"/>
    <property type="project" value="TreeGrafter"/>
</dbReference>
<evidence type="ECO:0000313" key="6">
    <source>
        <dbReference type="EMBL" id="KAI6646536.1"/>
    </source>
</evidence>
<dbReference type="GO" id="GO:0071230">
    <property type="term" value="P:cellular response to amino acid stimulus"/>
    <property type="evidence" value="ECO:0007669"/>
    <property type="project" value="TreeGrafter"/>
</dbReference>
<keyword evidence="7" id="KW-1185">Reference proteome</keyword>
<feature type="transmembrane region" description="Helical" evidence="4">
    <location>
        <begin position="32"/>
        <end position="49"/>
    </location>
</feature>
<dbReference type="PANTHER" id="PTHR12848">
    <property type="entry name" value="REGULATORY-ASSOCIATED PROTEIN OF MTOR"/>
    <property type="match status" value="1"/>
</dbReference>
<evidence type="ECO:0000256" key="3">
    <source>
        <dbReference type="SAM" id="MobiDB-lite"/>
    </source>
</evidence>
<evidence type="ECO:0000256" key="4">
    <source>
        <dbReference type="SAM" id="Phobius"/>
    </source>
</evidence>
<dbReference type="Gene3D" id="2.130.10.10">
    <property type="entry name" value="YVTN repeat-like/Quinoprotein amine dehydrogenase"/>
    <property type="match status" value="1"/>
</dbReference>
<evidence type="ECO:0000313" key="7">
    <source>
        <dbReference type="Proteomes" id="UP001165289"/>
    </source>
</evidence>
<dbReference type="InterPro" id="IPR015943">
    <property type="entry name" value="WD40/YVTN_repeat-like_dom_sf"/>
</dbReference>
<dbReference type="GO" id="GO:0009267">
    <property type="term" value="P:cellular response to starvation"/>
    <property type="evidence" value="ECO:0007669"/>
    <property type="project" value="TreeGrafter"/>
</dbReference>
<protein>
    <recommendedName>
        <fullName evidence="5">Raptor N-terminal CASPase-like domain-containing protein</fullName>
    </recommendedName>
</protein>
<evidence type="ECO:0000256" key="1">
    <source>
        <dbReference type="ARBA" id="ARBA00022574"/>
    </source>
</evidence>
<keyword evidence="4" id="KW-1133">Transmembrane helix</keyword>
<dbReference type="InterPro" id="IPR036322">
    <property type="entry name" value="WD40_repeat_dom_sf"/>
</dbReference>